<sequence>MDNLFLKYMGAREGKQEKPPKKIGTPGPVITISREYGCHGKRIAEKLSEILTAKSYASGENKEWRWISKEILEQSAKELKLSTTLVKQLSDYKHSSFFKDLALFFSEDFYPGNATIKNTIAKYIYDEAEQGYVIIVGRAGEAITKSIERSFHVKLEAPLSWRAKVVADEEHMSENEAKKECTVQDKRRAQFRDYFEKGRMDVDFFDAKLNCKALSDDEILELLVIIAETRGFV</sequence>
<gene>
    <name evidence="1" type="ORF">KDU71_10755</name>
</gene>
<dbReference type="AlphaFoldDB" id="A0A941IY22"/>
<reference evidence="1" key="2">
    <citation type="submission" date="2021-04" db="EMBL/GenBank/DDBJ databases">
        <authorList>
            <person name="Zhang T."/>
            <person name="Zhang Y."/>
            <person name="Lu D."/>
            <person name="Zuo D."/>
            <person name="Du Z."/>
        </authorList>
    </citation>
    <scope>NUCLEOTIDE SEQUENCE</scope>
    <source>
        <strain evidence="1">JR1</strain>
    </source>
</reference>
<proteinExistence type="predicted"/>
<dbReference type="RefSeq" id="WP_212190677.1">
    <property type="nucleotide sequence ID" value="NZ_JAGTAR010000014.1"/>
</dbReference>
<dbReference type="GO" id="GO:0016301">
    <property type="term" value="F:kinase activity"/>
    <property type="evidence" value="ECO:0007669"/>
    <property type="project" value="UniProtKB-KW"/>
</dbReference>
<evidence type="ECO:0000313" key="2">
    <source>
        <dbReference type="Proteomes" id="UP000679220"/>
    </source>
</evidence>
<name>A0A941IY22_9BACT</name>
<reference evidence="1" key="1">
    <citation type="journal article" date="2018" name="Int. J. Syst. Evol. Microbiol.">
        <title>Carboxylicivirga sediminis sp. nov., isolated from coastal sediment.</title>
        <authorList>
            <person name="Wang F.Q."/>
            <person name="Ren L.H."/>
            <person name="Zou R.J."/>
            <person name="Sun Y.Z."/>
            <person name="Liu X.J."/>
            <person name="Jiang F."/>
            <person name="Liu L.J."/>
        </authorList>
    </citation>
    <scope>NUCLEOTIDE SEQUENCE</scope>
    <source>
        <strain evidence="1">JR1</strain>
    </source>
</reference>
<evidence type="ECO:0000313" key="1">
    <source>
        <dbReference type="EMBL" id="MBR8536039.1"/>
    </source>
</evidence>
<keyword evidence="1" id="KW-0808">Transferase</keyword>
<accession>A0A941IY22</accession>
<dbReference type="Gene3D" id="3.40.50.300">
    <property type="entry name" value="P-loop containing nucleotide triphosphate hydrolases"/>
    <property type="match status" value="1"/>
</dbReference>
<protein>
    <submittedName>
        <fullName evidence="1">Cytidylate kinase-like family protein</fullName>
    </submittedName>
</protein>
<comment type="caution">
    <text evidence="1">The sequence shown here is derived from an EMBL/GenBank/DDBJ whole genome shotgun (WGS) entry which is preliminary data.</text>
</comment>
<organism evidence="1 2">
    <name type="scientific">Carboxylicivirga sediminis</name>
    <dbReference type="NCBI Taxonomy" id="2006564"/>
    <lineage>
        <taxon>Bacteria</taxon>
        <taxon>Pseudomonadati</taxon>
        <taxon>Bacteroidota</taxon>
        <taxon>Bacteroidia</taxon>
        <taxon>Marinilabiliales</taxon>
        <taxon>Marinilabiliaceae</taxon>
        <taxon>Carboxylicivirga</taxon>
    </lineage>
</organism>
<dbReference type="Proteomes" id="UP000679220">
    <property type="component" value="Unassembled WGS sequence"/>
</dbReference>
<keyword evidence="1" id="KW-0418">Kinase</keyword>
<dbReference type="EMBL" id="JAGTAR010000014">
    <property type="protein sequence ID" value="MBR8536039.1"/>
    <property type="molecule type" value="Genomic_DNA"/>
</dbReference>
<dbReference type="InterPro" id="IPR027417">
    <property type="entry name" value="P-loop_NTPase"/>
</dbReference>
<dbReference type="Pfam" id="PF13189">
    <property type="entry name" value="Cytidylate_kin2"/>
    <property type="match status" value="1"/>
</dbReference>
<keyword evidence="2" id="KW-1185">Reference proteome</keyword>